<dbReference type="AlphaFoldDB" id="A0A7V4WXC8"/>
<evidence type="ECO:0000313" key="3">
    <source>
        <dbReference type="EMBL" id="HGY57452.1"/>
    </source>
</evidence>
<dbReference type="EMBL" id="DRQG01000161">
    <property type="protein sequence ID" value="HGY57452.1"/>
    <property type="molecule type" value="Genomic_DNA"/>
</dbReference>
<dbReference type="Pfam" id="PF08327">
    <property type="entry name" value="AHSA1"/>
    <property type="match status" value="1"/>
</dbReference>
<comment type="caution">
    <text evidence="3">The sequence shown here is derived from an EMBL/GenBank/DDBJ whole genome shotgun (WGS) entry which is preliminary data.</text>
</comment>
<evidence type="ECO:0000259" key="2">
    <source>
        <dbReference type="Pfam" id="PF08327"/>
    </source>
</evidence>
<proteinExistence type="inferred from homology"/>
<gene>
    <name evidence="3" type="ORF">ENK44_17220</name>
</gene>
<dbReference type="InterPro" id="IPR023393">
    <property type="entry name" value="START-like_dom_sf"/>
</dbReference>
<name>A0A7V4WXC8_CALAY</name>
<sequence>MENQIGKTKDVGFQFGIRKTISVSTEKVWDFLFSENGLKIWLGNLYTKLELKKEFETENGITGLVRVFKPNSHIRLNWKPKTWENMSTVQIRVIGNENKTTIAIHQEKLLNSEQRTEMKEYWTEIIKKLTNEMNKAGR</sequence>
<dbReference type="SUPFAM" id="SSF55961">
    <property type="entry name" value="Bet v1-like"/>
    <property type="match status" value="1"/>
</dbReference>
<accession>A0A7V4WXC8</accession>
<comment type="similarity">
    <text evidence="1">Belongs to the AHA1 family.</text>
</comment>
<feature type="domain" description="Activator of Hsp90 ATPase homologue 1/2-like C-terminal" evidence="2">
    <location>
        <begin position="23"/>
        <end position="132"/>
    </location>
</feature>
<organism evidence="3">
    <name type="scientific">Caldithrix abyssi</name>
    <dbReference type="NCBI Taxonomy" id="187145"/>
    <lineage>
        <taxon>Bacteria</taxon>
        <taxon>Pseudomonadati</taxon>
        <taxon>Calditrichota</taxon>
        <taxon>Calditrichia</taxon>
        <taxon>Calditrichales</taxon>
        <taxon>Calditrichaceae</taxon>
        <taxon>Caldithrix</taxon>
    </lineage>
</organism>
<protein>
    <submittedName>
        <fullName evidence="3">ATPase</fullName>
    </submittedName>
</protein>
<reference evidence="3" key="1">
    <citation type="journal article" date="2020" name="mSystems">
        <title>Genome- and Community-Level Interaction Insights into Carbon Utilization and Element Cycling Functions of Hydrothermarchaeota in Hydrothermal Sediment.</title>
        <authorList>
            <person name="Zhou Z."/>
            <person name="Liu Y."/>
            <person name="Xu W."/>
            <person name="Pan J."/>
            <person name="Luo Z.H."/>
            <person name="Li M."/>
        </authorList>
    </citation>
    <scope>NUCLEOTIDE SEQUENCE [LARGE SCALE GENOMIC DNA]</scope>
    <source>
        <strain evidence="3">HyVt-577</strain>
    </source>
</reference>
<evidence type="ECO:0000256" key="1">
    <source>
        <dbReference type="ARBA" id="ARBA00006817"/>
    </source>
</evidence>
<dbReference type="Proteomes" id="UP000885779">
    <property type="component" value="Unassembled WGS sequence"/>
</dbReference>
<dbReference type="Gene3D" id="3.30.530.20">
    <property type="match status" value="1"/>
</dbReference>
<dbReference type="InterPro" id="IPR013538">
    <property type="entry name" value="ASHA1/2-like_C"/>
</dbReference>